<evidence type="ECO:0000313" key="6">
    <source>
        <dbReference type="EMBL" id="MBG9985608.1"/>
    </source>
</evidence>
<dbReference type="EMBL" id="JACBXQ010000001">
    <property type="protein sequence ID" value="MBG9985608.1"/>
    <property type="molecule type" value="Genomic_DNA"/>
</dbReference>
<keyword evidence="2 5" id="KW-0812">Transmembrane</keyword>
<dbReference type="PANTHER" id="PTHR12714:SF9">
    <property type="entry name" value="PROTEIN-S-ISOPRENYLCYSTEINE O-METHYLTRANSFERASE"/>
    <property type="match status" value="1"/>
</dbReference>
<evidence type="ECO:0000256" key="4">
    <source>
        <dbReference type="ARBA" id="ARBA00023136"/>
    </source>
</evidence>
<evidence type="ECO:0000313" key="7">
    <source>
        <dbReference type="Proteomes" id="UP000721415"/>
    </source>
</evidence>
<protein>
    <submittedName>
        <fullName evidence="6">Isoprenylcysteine carboxylmethyltransferase family protein</fullName>
    </submittedName>
</protein>
<gene>
    <name evidence="6" type="ORF">HZY91_01720</name>
</gene>
<evidence type="ECO:0000256" key="5">
    <source>
        <dbReference type="SAM" id="Phobius"/>
    </source>
</evidence>
<feature type="transmembrane region" description="Helical" evidence="5">
    <location>
        <begin position="132"/>
        <end position="158"/>
    </location>
</feature>
<keyword evidence="4 5" id="KW-0472">Membrane</keyword>
<evidence type="ECO:0000256" key="3">
    <source>
        <dbReference type="ARBA" id="ARBA00022989"/>
    </source>
</evidence>
<keyword evidence="7" id="KW-1185">Reference proteome</keyword>
<dbReference type="RefSeq" id="WP_197114081.1">
    <property type="nucleotide sequence ID" value="NZ_JACBXQ010000001.1"/>
</dbReference>
<evidence type="ECO:0000256" key="1">
    <source>
        <dbReference type="ARBA" id="ARBA00004127"/>
    </source>
</evidence>
<accession>A0ABS0LN64</accession>
<evidence type="ECO:0000256" key="2">
    <source>
        <dbReference type="ARBA" id="ARBA00022692"/>
    </source>
</evidence>
<dbReference type="PANTHER" id="PTHR12714">
    <property type="entry name" value="PROTEIN-S ISOPRENYLCYSTEINE O-METHYLTRANSFERASE"/>
    <property type="match status" value="1"/>
</dbReference>
<dbReference type="Pfam" id="PF04191">
    <property type="entry name" value="PEMT"/>
    <property type="match status" value="1"/>
</dbReference>
<organism evidence="6 7">
    <name type="scientific">Facklamia lactis</name>
    <dbReference type="NCBI Taxonomy" id="2749967"/>
    <lineage>
        <taxon>Bacteria</taxon>
        <taxon>Bacillati</taxon>
        <taxon>Bacillota</taxon>
        <taxon>Bacilli</taxon>
        <taxon>Lactobacillales</taxon>
        <taxon>Aerococcaceae</taxon>
        <taxon>Facklamia</taxon>
    </lineage>
</organism>
<dbReference type="Proteomes" id="UP000721415">
    <property type="component" value="Unassembled WGS sequence"/>
</dbReference>
<comment type="caution">
    <text evidence="6">The sequence shown here is derived from an EMBL/GenBank/DDBJ whole genome shotgun (WGS) entry which is preliminary data.</text>
</comment>
<dbReference type="PROSITE" id="PS51257">
    <property type="entry name" value="PROKAR_LIPOPROTEIN"/>
    <property type="match status" value="1"/>
</dbReference>
<dbReference type="Gene3D" id="1.20.120.1630">
    <property type="match status" value="1"/>
</dbReference>
<dbReference type="InterPro" id="IPR007318">
    <property type="entry name" value="Phopholipid_MeTrfase"/>
</dbReference>
<feature type="transmembrane region" description="Helical" evidence="5">
    <location>
        <begin position="52"/>
        <end position="72"/>
    </location>
</feature>
<name>A0ABS0LN64_9LACT</name>
<feature type="transmembrane region" description="Helical" evidence="5">
    <location>
        <begin position="6"/>
        <end position="23"/>
    </location>
</feature>
<sequence>MRNQLLGILILMVFYGCYFAKMIRQKIKGIQTDQIGKGKEGYPKMIEITMRVFTALVVMIELVNIYCAYSALPGWASNIGAMMAIAGDLIFIVSVEHMKDSWRAGVSETDKTELVTEGIYQFSRNPAFVGFYLVYIGILLMFYSRLLLVVTLFTLLLFHCQIILVEEPFLIKTFGTAYLDYQKKVNRYIGRKNSQKVNNEGLKHDQRESNSEVEDHV</sequence>
<reference evidence="6 7" key="1">
    <citation type="submission" date="2020-07" db="EMBL/GenBank/DDBJ databases">
        <title>Facklamia lactis sp. nov., isolated from raw milk.</title>
        <authorList>
            <person name="Doll E.V."/>
            <person name="Huptas C."/>
            <person name="Staib L."/>
            <person name="Wenning M."/>
            <person name="Scherer S."/>
        </authorList>
    </citation>
    <scope>NUCLEOTIDE SEQUENCE [LARGE SCALE GENOMIC DNA]</scope>
    <source>
        <strain evidence="6 7">DSM 111018</strain>
    </source>
</reference>
<keyword evidence="3 5" id="KW-1133">Transmembrane helix</keyword>
<feature type="transmembrane region" description="Helical" evidence="5">
    <location>
        <begin position="78"/>
        <end position="95"/>
    </location>
</feature>
<proteinExistence type="predicted"/>
<comment type="subcellular location">
    <subcellularLocation>
        <location evidence="1">Endomembrane system</location>
        <topology evidence="1">Multi-pass membrane protein</topology>
    </subcellularLocation>
</comment>